<dbReference type="Proteomes" id="UP000578449">
    <property type="component" value="Unassembled WGS sequence"/>
</dbReference>
<reference evidence="2 3" key="1">
    <citation type="submission" date="2020-08" db="EMBL/GenBank/DDBJ databases">
        <title>Genomic Encyclopedia of Type Strains, Phase IV (KMG-IV): sequencing the most valuable type-strain genomes for metagenomic binning, comparative biology and taxonomic classification.</title>
        <authorList>
            <person name="Goeker M."/>
        </authorList>
    </citation>
    <scope>NUCLEOTIDE SEQUENCE [LARGE SCALE GENOMIC DNA]</scope>
    <source>
        <strain evidence="2 3">DSM 45615</strain>
    </source>
</reference>
<dbReference type="RefSeq" id="WP_185056660.1">
    <property type="nucleotide sequence ID" value="NZ_BAABIX010000041.1"/>
</dbReference>
<dbReference type="EMBL" id="JACHGN010000033">
    <property type="protein sequence ID" value="MBB5139851.1"/>
    <property type="molecule type" value="Genomic_DNA"/>
</dbReference>
<comment type="caution">
    <text evidence="2">The sequence shown here is derived from an EMBL/GenBank/DDBJ whole genome shotgun (WGS) entry which is preliminary data.</text>
</comment>
<feature type="region of interest" description="Disordered" evidence="1">
    <location>
        <begin position="1"/>
        <end position="25"/>
    </location>
</feature>
<organism evidence="2 3">
    <name type="scientific">Thermocatellispora tengchongensis</name>
    <dbReference type="NCBI Taxonomy" id="1073253"/>
    <lineage>
        <taxon>Bacteria</taxon>
        <taxon>Bacillati</taxon>
        <taxon>Actinomycetota</taxon>
        <taxon>Actinomycetes</taxon>
        <taxon>Streptosporangiales</taxon>
        <taxon>Streptosporangiaceae</taxon>
        <taxon>Thermocatellispora</taxon>
    </lineage>
</organism>
<evidence type="ECO:0000313" key="2">
    <source>
        <dbReference type="EMBL" id="MBB5139851.1"/>
    </source>
</evidence>
<keyword evidence="3" id="KW-1185">Reference proteome</keyword>
<evidence type="ECO:0000256" key="1">
    <source>
        <dbReference type="SAM" id="MobiDB-lite"/>
    </source>
</evidence>
<gene>
    <name evidence="2" type="ORF">HNP84_009615</name>
</gene>
<keyword evidence="2" id="KW-0808">Transferase</keyword>
<dbReference type="AlphaFoldDB" id="A0A840PQ03"/>
<accession>A0A840PQ03</accession>
<protein>
    <submittedName>
        <fullName evidence="2">Signal transduction histidine kinase</fullName>
    </submittedName>
</protein>
<proteinExistence type="predicted"/>
<keyword evidence="2" id="KW-0418">Kinase</keyword>
<name>A0A840PQ03_9ACTN</name>
<evidence type="ECO:0000313" key="3">
    <source>
        <dbReference type="Proteomes" id="UP000578449"/>
    </source>
</evidence>
<sequence>MIPRLRPAPHVSGEERTLVTPLSAPVSQSLTRARLHDVEHTRVQEPQRFREHLRKALNRRRRFTADASHELPILWPGYAPG</sequence>
<dbReference type="GO" id="GO:0016301">
    <property type="term" value="F:kinase activity"/>
    <property type="evidence" value="ECO:0007669"/>
    <property type="project" value="UniProtKB-KW"/>
</dbReference>